<dbReference type="Gene3D" id="3.30.565.10">
    <property type="entry name" value="Histidine kinase-like ATPase, C-terminal domain"/>
    <property type="match status" value="1"/>
</dbReference>
<dbReference type="SUPFAM" id="SSF55874">
    <property type="entry name" value="ATPase domain of HSP90 chaperone/DNA topoisomerase II/histidine kinase"/>
    <property type="match status" value="1"/>
</dbReference>
<dbReference type="EMBL" id="FORP01000020">
    <property type="protein sequence ID" value="SFK39718.1"/>
    <property type="molecule type" value="Genomic_DNA"/>
</dbReference>
<dbReference type="PANTHER" id="PTHR35526">
    <property type="entry name" value="ANTI-SIGMA-F FACTOR RSBW-RELATED"/>
    <property type="match status" value="1"/>
</dbReference>
<keyword evidence="2" id="KW-1185">Reference proteome</keyword>
<evidence type="ECO:0000313" key="2">
    <source>
        <dbReference type="Proteomes" id="UP000199025"/>
    </source>
</evidence>
<dbReference type="PANTHER" id="PTHR35526:SF3">
    <property type="entry name" value="ANTI-SIGMA-F FACTOR RSBW"/>
    <property type="match status" value="1"/>
</dbReference>
<gene>
    <name evidence="1" type="ORF">SAMN05421835_12027</name>
</gene>
<evidence type="ECO:0008006" key="3">
    <source>
        <dbReference type="Google" id="ProtNLM"/>
    </source>
</evidence>
<evidence type="ECO:0000313" key="1">
    <source>
        <dbReference type="EMBL" id="SFK39718.1"/>
    </source>
</evidence>
<name>A0A1I3Z6K0_9PSEU</name>
<accession>A0A1I3Z6K0</accession>
<organism evidence="1 2">
    <name type="scientific">Amycolatopsis sacchari</name>
    <dbReference type="NCBI Taxonomy" id="115433"/>
    <lineage>
        <taxon>Bacteria</taxon>
        <taxon>Bacillati</taxon>
        <taxon>Actinomycetota</taxon>
        <taxon>Actinomycetes</taxon>
        <taxon>Pseudonocardiales</taxon>
        <taxon>Pseudonocardiaceae</taxon>
        <taxon>Amycolatopsis</taxon>
    </lineage>
</organism>
<dbReference type="AlphaFoldDB" id="A0A1I3Z6K0"/>
<protein>
    <recommendedName>
        <fullName evidence="3">Anti-sigma regulatory factor (Ser/Thr protein kinase)</fullName>
    </recommendedName>
</protein>
<reference evidence="1 2" key="1">
    <citation type="submission" date="2016-10" db="EMBL/GenBank/DDBJ databases">
        <authorList>
            <person name="de Groot N.N."/>
        </authorList>
    </citation>
    <scope>NUCLEOTIDE SEQUENCE [LARGE SCALE GENOMIC DNA]</scope>
    <source>
        <strain evidence="1 2">DSM 44468</strain>
    </source>
</reference>
<dbReference type="Proteomes" id="UP000199025">
    <property type="component" value="Unassembled WGS sequence"/>
</dbReference>
<dbReference type="CDD" id="cd16936">
    <property type="entry name" value="HATPase_RsbW-like"/>
    <property type="match status" value="1"/>
</dbReference>
<proteinExistence type="predicted"/>
<sequence>MRSPMRSRAEITLGRSPEAPRRARRFVDGVCLDWRITSVTPDAETVASELVENTLRHTGSTPLLTLELDRGELTVAVTDDSPERAFVRAGGAQGGFGLRMVEQAAKDWGCTPSERGGKTVWATLVA</sequence>
<dbReference type="InterPro" id="IPR036890">
    <property type="entry name" value="HATPase_C_sf"/>
</dbReference>
<dbReference type="InterPro" id="IPR050267">
    <property type="entry name" value="Anti-sigma-factor_SerPK"/>
</dbReference>
<dbReference type="STRING" id="115433.SAMN05421835_12027"/>